<dbReference type="AlphaFoldDB" id="A0A2P2J415"/>
<protein>
    <submittedName>
        <fullName evidence="1">Uncharacterized protein</fullName>
    </submittedName>
</protein>
<reference evidence="1" key="1">
    <citation type="submission" date="2018-02" db="EMBL/GenBank/DDBJ databases">
        <title>Rhizophora mucronata_Transcriptome.</title>
        <authorList>
            <person name="Meera S.P."/>
            <person name="Sreeshan A."/>
            <person name="Augustine A."/>
        </authorList>
    </citation>
    <scope>NUCLEOTIDE SEQUENCE</scope>
    <source>
        <tissue evidence="1">Leaf</tissue>
    </source>
</reference>
<name>A0A2P2J415_RHIMU</name>
<sequence>MQLCIHPGDNLAAELAEKGKVRIKKQYTSFIILLMLYRPQRFSNGFCNFTLLIHVSIVLQLHI</sequence>
<evidence type="ECO:0000313" key="1">
    <source>
        <dbReference type="EMBL" id="MBW88190.1"/>
    </source>
</evidence>
<dbReference type="EMBL" id="GGEC01007707">
    <property type="protein sequence ID" value="MBW88190.1"/>
    <property type="molecule type" value="Transcribed_RNA"/>
</dbReference>
<accession>A0A2P2J415</accession>
<organism evidence="1">
    <name type="scientific">Rhizophora mucronata</name>
    <name type="common">Asiatic mangrove</name>
    <dbReference type="NCBI Taxonomy" id="61149"/>
    <lineage>
        <taxon>Eukaryota</taxon>
        <taxon>Viridiplantae</taxon>
        <taxon>Streptophyta</taxon>
        <taxon>Embryophyta</taxon>
        <taxon>Tracheophyta</taxon>
        <taxon>Spermatophyta</taxon>
        <taxon>Magnoliopsida</taxon>
        <taxon>eudicotyledons</taxon>
        <taxon>Gunneridae</taxon>
        <taxon>Pentapetalae</taxon>
        <taxon>rosids</taxon>
        <taxon>fabids</taxon>
        <taxon>Malpighiales</taxon>
        <taxon>Rhizophoraceae</taxon>
        <taxon>Rhizophora</taxon>
    </lineage>
</organism>
<proteinExistence type="predicted"/>